<evidence type="ECO:0000313" key="2">
    <source>
        <dbReference type="Proteomes" id="UP000007819"/>
    </source>
</evidence>
<dbReference type="AlphaFoldDB" id="A0A8R2A8U4"/>
<sequence>MQAISVVDNNQRTHALLIPKDEWIRLKKILIKKDDDIATIEMMKRLKDERQATSKAISESWDTTVLNKRKKELENRQKLLASNEARQLKRDEIMKLEILERRNAIVEKARLKKWSDRDSTKALTRAVHKMEVLRERSIQIIFNEAQRAKELEADRLLKMEQNLDAERYKTDQWEQKLKLAETKKANAAIFLKELKERENIKRDDDIKLREEGKAELQRIANEIFSKL</sequence>
<dbReference type="PANTHER" id="PTHR28663:SF1">
    <property type="entry name" value="CILIA- AND FLAGELLA- ASSOCIATED PROTEIN 210"/>
    <property type="match status" value="1"/>
</dbReference>
<dbReference type="KEGG" id="api:100574157"/>
<dbReference type="GO" id="GO:0005879">
    <property type="term" value="C:axonemal microtubule"/>
    <property type="evidence" value="ECO:0007669"/>
    <property type="project" value="TreeGrafter"/>
</dbReference>
<dbReference type="Proteomes" id="UP000007819">
    <property type="component" value="Chromosome A2"/>
</dbReference>
<dbReference type="InterPro" id="IPR039986">
    <property type="entry name" value="CFAP210"/>
</dbReference>
<dbReference type="OrthoDB" id="331765at2759"/>
<organism evidence="1 2">
    <name type="scientific">Acyrthosiphon pisum</name>
    <name type="common">Pea aphid</name>
    <dbReference type="NCBI Taxonomy" id="7029"/>
    <lineage>
        <taxon>Eukaryota</taxon>
        <taxon>Metazoa</taxon>
        <taxon>Ecdysozoa</taxon>
        <taxon>Arthropoda</taxon>
        <taxon>Hexapoda</taxon>
        <taxon>Insecta</taxon>
        <taxon>Pterygota</taxon>
        <taxon>Neoptera</taxon>
        <taxon>Paraneoptera</taxon>
        <taxon>Hemiptera</taxon>
        <taxon>Sternorrhyncha</taxon>
        <taxon>Aphidomorpha</taxon>
        <taxon>Aphidoidea</taxon>
        <taxon>Aphididae</taxon>
        <taxon>Macrosiphini</taxon>
        <taxon>Acyrthosiphon</taxon>
    </lineage>
</organism>
<accession>A0A8R2A8U4</accession>
<evidence type="ECO:0000313" key="1">
    <source>
        <dbReference type="EnsemblMetazoa" id="XP_003247128.1"/>
    </source>
</evidence>
<dbReference type="PANTHER" id="PTHR28663">
    <property type="entry name" value="COILED-COIL DOMAIN-CONTAINING PROTEIN 173"/>
    <property type="match status" value="1"/>
</dbReference>
<reference evidence="2" key="1">
    <citation type="submission" date="2010-06" db="EMBL/GenBank/DDBJ databases">
        <authorList>
            <person name="Jiang H."/>
            <person name="Abraham K."/>
            <person name="Ali S."/>
            <person name="Alsbrooks S.L."/>
            <person name="Anim B.N."/>
            <person name="Anosike U.S."/>
            <person name="Attaway T."/>
            <person name="Bandaranaike D.P."/>
            <person name="Battles P.K."/>
            <person name="Bell S.N."/>
            <person name="Bell A.V."/>
            <person name="Beltran B."/>
            <person name="Bickham C."/>
            <person name="Bustamante Y."/>
            <person name="Caleb T."/>
            <person name="Canada A."/>
            <person name="Cardenas V."/>
            <person name="Carter K."/>
            <person name="Chacko J."/>
            <person name="Chandrabose M.N."/>
            <person name="Chavez D."/>
            <person name="Chavez A."/>
            <person name="Chen L."/>
            <person name="Chu H.-S."/>
            <person name="Claassen K.J."/>
            <person name="Cockrell R."/>
            <person name="Collins M."/>
            <person name="Cooper J.A."/>
            <person name="Cree A."/>
            <person name="Curry S.M."/>
            <person name="Da Y."/>
            <person name="Dao M.D."/>
            <person name="Das B."/>
            <person name="Davila M.-L."/>
            <person name="Davy-Carroll L."/>
            <person name="Denson S."/>
            <person name="Dinh H."/>
            <person name="Ebong V.E."/>
            <person name="Edwards J.R."/>
            <person name="Egan A."/>
            <person name="El-Daye J."/>
            <person name="Escobedo L."/>
            <person name="Fernandez S."/>
            <person name="Fernando P.R."/>
            <person name="Flagg N."/>
            <person name="Forbes L.D."/>
            <person name="Fowler R.G."/>
            <person name="Fu Q."/>
            <person name="Gabisi R.A."/>
            <person name="Ganer J."/>
            <person name="Garbino Pronczuk A."/>
            <person name="Garcia R.M."/>
            <person name="Garner T."/>
            <person name="Garrett T.E."/>
            <person name="Gonzalez D.A."/>
            <person name="Hamid H."/>
            <person name="Hawkins E.S."/>
            <person name="Hirani K."/>
            <person name="Hogues M.E."/>
            <person name="Hollins B."/>
            <person name="Hsiao C.-H."/>
            <person name="Jabil R."/>
            <person name="James M.L."/>
            <person name="Jhangiani S.N."/>
            <person name="Johnson B."/>
            <person name="Johnson Q."/>
            <person name="Joshi V."/>
            <person name="Kalu J.B."/>
            <person name="Kam C."/>
            <person name="Kashfia A."/>
            <person name="Keebler J."/>
            <person name="Kisamo H."/>
            <person name="Kovar C.L."/>
            <person name="Lago L.A."/>
            <person name="Lai C.-Y."/>
            <person name="Laidlaw J."/>
            <person name="Lara F."/>
            <person name="Le T.-K."/>
            <person name="Lee S.L."/>
            <person name="Legall F.H."/>
            <person name="Lemon S.J."/>
            <person name="Lewis L.R."/>
            <person name="Li B."/>
            <person name="Liu Y."/>
            <person name="Liu Y.-S."/>
            <person name="Lopez J."/>
            <person name="Lozado R.J."/>
            <person name="Lu J."/>
            <person name="Madu R.C."/>
            <person name="Maheshwari M."/>
            <person name="Maheshwari R."/>
            <person name="Malloy K."/>
            <person name="Martinez E."/>
            <person name="Mathew T."/>
            <person name="Mercado I.C."/>
            <person name="Mercado C."/>
            <person name="Meyer B."/>
            <person name="Montgomery K."/>
            <person name="Morgan M.B."/>
            <person name="Munidasa M."/>
            <person name="Nazareth L.V."/>
            <person name="Nelson J."/>
            <person name="Ng B.M."/>
            <person name="Nguyen N.B."/>
            <person name="Nguyen P.Q."/>
            <person name="Nguyen T."/>
            <person name="Obregon M."/>
            <person name="Okwuonu G.O."/>
            <person name="Onwere C.G."/>
            <person name="Orozco G."/>
            <person name="Parra A."/>
            <person name="Patel S."/>
            <person name="Patil S."/>
            <person name="Perez A."/>
            <person name="Perez Y."/>
            <person name="Pham C."/>
            <person name="Primus E.L."/>
            <person name="Pu L.-L."/>
            <person name="Puazo M."/>
            <person name="Qin X."/>
            <person name="Quiroz J.B."/>
            <person name="Reese J."/>
            <person name="Richards S."/>
            <person name="Rives C.M."/>
            <person name="Robberts R."/>
            <person name="Ruiz S.J."/>
            <person name="Ruiz M.J."/>
            <person name="Santibanez J."/>
            <person name="Schneider B.W."/>
            <person name="Sisson I."/>
            <person name="Smith M."/>
            <person name="Sodergren E."/>
            <person name="Song X.-Z."/>
            <person name="Song B.B."/>
            <person name="Summersgill H."/>
            <person name="Thelus R."/>
            <person name="Thornton R.D."/>
            <person name="Trejos Z.Y."/>
            <person name="Usmani K."/>
            <person name="Vattathil S."/>
            <person name="Villasana D."/>
            <person name="Walker D.L."/>
            <person name="Wang S."/>
            <person name="Wang K."/>
            <person name="White C.S."/>
            <person name="Williams A.C."/>
            <person name="Williamson J."/>
            <person name="Wilson K."/>
            <person name="Woghiren I.O."/>
            <person name="Woodworth J.R."/>
            <person name="Worley K.C."/>
            <person name="Wright R.A."/>
            <person name="Wu W."/>
            <person name="Young L."/>
            <person name="Zhang L."/>
            <person name="Zhang J."/>
            <person name="Zhu Y."/>
            <person name="Muzny D.M."/>
            <person name="Weinstock G."/>
            <person name="Gibbs R.A."/>
        </authorList>
    </citation>
    <scope>NUCLEOTIDE SEQUENCE [LARGE SCALE GENOMIC DNA]</scope>
    <source>
        <strain evidence="2">LSR1</strain>
    </source>
</reference>
<dbReference type="RefSeq" id="XP_003247128.1">
    <property type="nucleotide sequence ID" value="XM_003247080.3"/>
</dbReference>
<dbReference type="GeneID" id="100574157"/>
<protein>
    <submittedName>
        <fullName evidence="1">Uncharacterized protein</fullName>
    </submittedName>
</protein>
<name>A0A8R2A8U4_ACYPI</name>
<reference evidence="1" key="2">
    <citation type="submission" date="2022-06" db="UniProtKB">
        <authorList>
            <consortium name="EnsemblMetazoa"/>
        </authorList>
    </citation>
    <scope>IDENTIFICATION</scope>
</reference>
<keyword evidence="2" id="KW-1185">Reference proteome</keyword>
<dbReference type="EnsemblMetazoa" id="XM_003247080.4">
    <property type="protein sequence ID" value="XP_003247128.1"/>
    <property type="gene ID" value="LOC100574157"/>
</dbReference>
<proteinExistence type="predicted"/>